<sequence length="254" mass="28229">MQKREAATVINISSIKAACKDCTLQELCLPLGLNEVDVAALDKVIKRRRTLKKSEMLYRFGDPLRALYAIRSGALKTTGLIEDGRAQVTGFYLPGELLGIDAINTDKHPCSAEALETSEVCEIPYGALEELATKIPGLQHQLLRIMSREIVRDEEMLMMLGRMSAEERLASCLMSFSRRLSRLGGAPAEFKLSMSRQDLGDYLGLALETVSRLLSRFHDEGLIEVHGRQITLRDLNRLRNMAAGNGREHNASAQ</sequence>
<dbReference type="CDD" id="cd00092">
    <property type="entry name" value="HTH_CRP"/>
    <property type="match status" value="1"/>
</dbReference>
<dbReference type="NCBIfam" id="NF008365">
    <property type="entry name" value="PRK11161.1"/>
    <property type="match status" value="1"/>
</dbReference>
<dbReference type="Gene3D" id="2.60.120.10">
    <property type="entry name" value="Jelly Rolls"/>
    <property type="match status" value="1"/>
</dbReference>
<evidence type="ECO:0000313" key="6">
    <source>
        <dbReference type="EMBL" id="BAV32636.1"/>
    </source>
</evidence>
<dbReference type="InterPro" id="IPR012318">
    <property type="entry name" value="HTH_CRP"/>
</dbReference>
<evidence type="ECO:0000259" key="5">
    <source>
        <dbReference type="PROSITE" id="PS51063"/>
    </source>
</evidence>
<dbReference type="InterPro" id="IPR018335">
    <property type="entry name" value="Tscrpt_reg_HTH_Crp-type_CS"/>
</dbReference>
<dbReference type="PROSITE" id="PS51063">
    <property type="entry name" value="HTH_CRP_2"/>
    <property type="match status" value="1"/>
</dbReference>
<dbReference type="GO" id="GO:0005829">
    <property type="term" value="C:cytosol"/>
    <property type="evidence" value="ECO:0007669"/>
    <property type="project" value="TreeGrafter"/>
</dbReference>
<name>A0A1B4XCY3_9GAMM</name>
<evidence type="ECO:0000256" key="3">
    <source>
        <dbReference type="ARBA" id="ARBA00023163"/>
    </source>
</evidence>
<dbReference type="PANTHER" id="PTHR24567">
    <property type="entry name" value="CRP FAMILY TRANSCRIPTIONAL REGULATORY PROTEIN"/>
    <property type="match status" value="1"/>
</dbReference>
<dbReference type="RefSeq" id="WP_096359334.1">
    <property type="nucleotide sequence ID" value="NZ_AP014879.1"/>
</dbReference>
<dbReference type="FunCoup" id="A0A1B4XCY3">
    <property type="interactions" value="258"/>
</dbReference>
<dbReference type="InterPro" id="IPR050397">
    <property type="entry name" value="Env_Response_Regulators"/>
</dbReference>
<dbReference type="PRINTS" id="PR00034">
    <property type="entry name" value="HTHCRP"/>
</dbReference>
<proteinExistence type="predicted"/>
<dbReference type="PROSITE" id="PS00042">
    <property type="entry name" value="HTH_CRP_1"/>
    <property type="match status" value="1"/>
</dbReference>
<reference evidence="6 7" key="1">
    <citation type="submission" date="2015-05" db="EMBL/GenBank/DDBJ databases">
        <title>Complete genome sequence of a sulfur-oxidizing gammaproteobacterium strain HA5.</title>
        <authorList>
            <person name="Miura A."/>
            <person name="Kojima H."/>
            <person name="Fukui M."/>
        </authorList>
    </citation>
    <scope>NUCLEOTIDE SEQUENCE [LARGE SCALE GENOMIC DNA]</scope>
    <source>
        <strain evidence="6 7">HA5</strain>
    </source>
</reference>
<dbReference type="Proteomes" id="UP000243180">
    <property type="component" value="Chromosome"/>
</dbReference>
<accession>A0A1B4XCY3</accession>
<organism evidence="6 7">
    <name type="scientific">Sulfuricaulis limicola</name>
    <dbReference type="NCBI Taxonomy" id="1620215"/>
    <lineage>
        <taxon>Bacteria</taxon>
        <taxon>Pseudomonadati</taxon>
        <taxon>Pseudomonadota</taxon>
        <taxon>Gammaproteobacteria</taxon>
        <taxon>Acidiferrobacterales</taxon>
        <taxon>Acidiferrobacteraceae</taxon>
        <taxon>Sulfuricaulis</taxon>
    </lineage>
</organism>
<evidence type="ECO:0000256" key="2">
    <source>
        <dbReference type="ARBA" id="ARBA00023125"/>
    </source>
</evidence>
<dbReference type="Gene3D" id="1.10.10.10">
    <property type="entry name" value="Winged helix-like DNA-binding domain superfamily/Winged helix DNA-binding domain"/>
    <property type="match status" value="1"/>
</dbReference>
<feature type="domain" description="HTH crp-type" evidence="5">
    <location>
        <begin position="163"/>
        <end position="236"/>
    </location>
</feature>
<protein>
    <submittedName>
        <fullName evidence="6">Transcriptional regulator</fullName>
    </submittedName>
</protein>
<dbReference type="SUPFAM" id="SSF46785">
    <property type="entry name" value="Winged helix' DNA-binding domain"/>
    <property type="match status" value="1"/>
</dbReference>
<dbReference type="InterPro" id="IPR014710">
    <property type="entry name" value="RmlC-like_jellyroll"/>
</dbReference>
<dbReference type="InterPro" id="IPR000595">
    <property type="entry name" value="cNMP-bd_dom"/>
</dbReference>
<keyword evidence="7" id="KW-1185">Reference proteome</keyword>
<dbReference type="Pfam" id="PF00027">
    <property type="entry name" value="cNMP_binding"/>
    <property type="match status" value="1"/>
</dbReference>
<dbReference type="GO" id="GO:0003700">
    <property type="term" value="F:DNA-binding transcription factor activity"/>
    <property type="evidence" value="ECO:0007669"/>
    <property type="project" value="InterPro"/>
</dbReference>
<dbReference type="InterPro" id="IPR018490">
    <property type="entry name" value="cNMP-bd_dom_sf"/>
</dbReference>
<gene>
    <name evidence="6" type="ORF">SCL_0314</name>
</gene>
<dbReference type="FunFam" id="2.60.120.10:FF:000004">
    <property type="entry name" value="Fumarate/nitrate reduction transcriptional regulator Fnr"/>
    <property type="match status" value="1"/>
</dbReference>
<evidence type="ECO:0000259" key="4">
    <source>
        <dbReference type="PROSITE" id="PS50042"/>
    </source>
</evidence>
<dbReference type="AlphaFoldDB" id="A0A1B4XCY3"/>
<dbReference type="EMBL" id="AP014879">
    <property type="protein sequence ID" value="BAV32636.1"/>
    <property type="molecule type" value="Genomic_DNA"/>
</dbReference>
<dbReference type="PROSITE" id="PS50042">
    <property type="entry name" value="CNMP_BINDING_3"/>
    <property type="match status" value="1"/>
</dbReference>
<dbReference type="GO" id="GO:0003677">
    <property type="term" value="F:DNA binding"/>
    <property type="evidence" value="ECO:0007669"/>
    <property type="project" value="UniProtKB-KW"/>
</dbReference>
<dbReference type="InterPro" id="IPR036390">
    <property type="entry name" value="WH_DNA-bd_sf"/>
</dbReference>
<dbReference type="CDD" id="cd00038">
    <property type="entry name" value="CAP_ED"/>
    <property type="match status" value="1"/>
</dbReference>
<evidence type="ECO:0000256" key="1">
    <source>
        <dbReference type="ARBA" id="ARBA00023015"/>
    </source>
</evidence>
<dbReference type="SMART" id="SM00100">
    <property type="entry name" value="cNMP"/>
    <property type="match status" value="1"/>
</dbReference>
<dbReference type="FunFam" id="1.10.10.10:FF:000028">
    <property type="entry name" value="Fumarate/nitrate reduction transcriptional regulator Fnr"/>
    <property type="match status" value="1"/>
</dbReference>
<dbReference type="SUPFAM" id="SSF51206">
    <property type="entry name" value="cAMP-binding domain-like"/>
    <property type="match status" value="1"/>
</dbReference>
<dbReference type="PANTHER" id="PTHR24567:SF75">
    <property type="entry name" value="FUMARATE AND NITRATE REDUCTION REGULATORY PROTEIN"/>
    <property type="match status" value="1"/>
</dbReference>
<keyword evidence="1" id="KW-0805">Transcription regulation</keyword>
<keyword evidence="2" id="KW-0238">DNA-binding</keyword>
<evidence type="ECO:0000313" key="7">
    <source>
        <dbReference type="Proteomes" id="UP000243180"/>
    </source>
</evidence>
<dbReference type="Pfam" id="PF13545">
    <property type="entry name" value="HTH_Crp_2"/>
    <property type="match status" value="1"/>
</dbReference>
<feature type="domain" description="Cyclic nucleotide-binding" evidence="4">
    <location>
        <begin position="29"/>
        <end position="120"/>
    </location>
</feature>
<dbReference type="OrthoDB" id="7643467at2"/>
<dbReference type="InterPro" id="IPR036388">
    <property type="entry name" value="WH-like_DNA-bd_sf"/>
</dbReference>
<dbReference type="InParanoid" id="A0A1B4XCY3"/>
<dbReference type="KEGG" id="slim:SCL_0314"/>
<dbReference type="SMART" id="SM00419">
    <property type="entry name" value="HTH_CRP"/>
    <property type="match status" value="1"/>
</dbReference>
<keyword evidence="3" id="KW-0804">Transcription</keyword>